<dbReference type="SMART" id="SM00220">
    <property type="entry name" value="S_TKc"/>
    <property type="match status" value="1"/>
</dbReference>
<dbReference type="PROSITE" id="PS00108">
    <property type="entry name" value="PROTEIN_KINASE_ST"/>
    <property type="match status" value="1"/>
</dbReference>
<dbReference type="FunFam" id="3.30.200.20:FF:000054">
    <property type="entry name" value="Cyclin-dependent kinase 11B"/>
    <property type="match status" value="1"/>
</dbReference>
<dbReference type="PANTHER" id="PTHR24056:SF107">
    <property type="entry name" value="CYCLIN-DEPENDENT KINASE 11A-RELATED"/>
    <property type="match status" value="1"/>
</dbReference>
<dbReference type="GeneID" id="25258871"/>
<name>A0A098VTS8_9MICR</name>
<evidence type="ECO:0000256" key="4">
    <source>
        <dbReference type="ARBA" id="ARBA00022527"/>
    </source>
</evidence>
<dbReference type="Gene3D" id="1.10.510.10">
    <property type="entry name" value="Transferase(Phosphotransferase) domain 1"/>
    <property type="match status" value="1"/>
</dbReference>
<evidence type="ECO:0000256" key="7">
    <source>
        <dbReference type="ARBA" id="ARBA00022777"/>
    </source>
</evidence>
<keyword evidence="7" id="KW-0418">Kinase</keyword>
<accession>A0A098VTS8</accession>
<sequence length="366" mass="41328">MIIGCRSVESYRKLNRIEEGTYGIVYRAQETSTGEIYALKRLKLEREKEGFPITSLREIYALSKLSPHQNIVRLKEIVVGKSIDHVFIVMEFIDHDLKSLLTRHKASVDLPLSINNPQFQISEIKTILRQLLDATRLMHDHWIVHRDLKTSNLLFTNTGLIGTPPPALTPVVVTLWYRAPEILLGAPTYSSPADIWSIGCIFGELLSGRPLFPGTSDIDQINHIFKILGSPTNDIWPSWETLPGARLFSSSVSAASNSNSRTHKYNHLRGLFSSSGLSDNAFDLMNRLLLYDPSKRITAFEALSHPWFEECPLPKDPCLFPTWPSLNIKSKKPHSSIASETVGAEHQESQKNKKRCSSFSAYDFLL</sequence>
<evidence type="ECO:0000256" key="8">
    <source>
        <dbReference type="ARBA" id="ARBA00022840"/>
    </source>
</evidence>
<dbReference type="FunFam" id="1.10.510.10:FF:000624">
    <property type="entry name" value="Mitogen-activated protein kinase"/>
    <property type="match status" value="1"/>
</dbReference>
<dbReference type="RefSeq" id="XP_013238666.1">
    <property type="nucleotide sequence ID" value="XM_013383212.1"/>
</dbReference>
<comment type="similarity">
    <text evidence="2">Belongs to the protein kinase superfamily. CMGC Ser/Thr protein kinase family. CDC2/CDKX subfamily.</text>
</comment>
<comment type="catalytic activity">
    <reaction evidence="11">
        <text>L-seryl-[protein] + ATP = O-phospho-L-seryl-[protein] + ADP + H(+)</text>
        <dbReference type="Rhea" id="RHEA:17989"/>
        <dbReference type="Rhea" id="RHEA-COMP:9863"/>
        <dbReference type="Rhea" id="RHEA-COMP:11604"/>
        <dbReference type="ChEBI" id="CHEBI:15378"/>
        <dbReference type="ChEBI" id="CHEBI:29999"/>
        <dbReference type="ChEBI" id="CHEBI:30616"/>
        <dbReference type="ChEBI" id="CHEBI:83421"/>
        <dbReference type="ChEBI" id="CHEBI:456216"/>
        <dbReference type="EC" id="2.7.11.22"/>
    </reaction>
</comment>
<dbReference type="InterPro" id="IPR000719">
    <property type="entry name" value="Prot_kinase_dom"/>
</dbReference>
<evidence type="ECO:0000313" key="13">
    <source>
        <dbReference type="EMBL" id="KGG52239.1"/>
    </source>
</evidence>
<keyword evidence="14" id="KW-1185">Reference proteome</keyword>
<evidence type="ECO:0000256" key="3">
    <source>
        <dbReference type="ARBA" id="ARBA00012425"/>
    </source>
</evidence>
<evidence type="ECO:0000256" key="11">
    <source>
        <dbReference type="ARBA" id="ARBA00048367"/>
    </source>
</evidence>
<comment type="caution">
    <text evidence="13">The sequence shown here is derived from an EMBL/GenBank/DDBJ whole genome shotgun (WGS) entry which is preliminary data.</text>
</comment>
<dbReference type="PANTHER" id="PTHR24056">
    <property type="entry name" value="CELL DIVISION PROTEIN KINASE"/>
    <property type="match status" value="1"/>
</dbReference>
<dbReference type="SUPFAM" id="SSF56112">
    <property type="entry name" value="Protein kinase-like (PK-like)"/>
    <property type="match status" value="1"/>
</dbReference>
<evidence type="ECO:0000256" key="2">
    <source>
        <dbReference type="ARBA" id="ARBA00006485"/>
    </source>
</evidence>
<dbReference type="GO" id="GO:0005634">
    <property type="term" value="C:nucleus"/>
    <property type="evidence" value="ECO:0007669"/>
    <property type="project" value="UniProtKB-SubCell"/>
</dbReference>
<dbReference type="InterPro" id="IPR008271">
    <property type="entry name" value="Ser/Thr_kinase_AS"/>
</dbReference>
<keyword evidence="4" id="KW-0723">Serine/threonine-protein kinase</keyword>
<evidence type="ECO:0000256" key="10">
    <source>
        <dbReference type="ARBA" id="ARBA00047811"/>
    </source>
</evidence>
<comment type="catalytic activity">
    <reaction evidence="10">
        <text>L-threonyl-[protein] + ATP = O-phospho-L-threonyl-[protein] + ADP + H(+)</text>
        <dbReference type="Rhea" id="RHEA:46608"/>
        <dbReference type="Rhea" id="RHEA-COMP:11060"/>
        <dbReference type="Rhea" id="RHEA-COMP:11605"/>
        <dbReference type="ChEBI" id="CHEBI:15378"/>
        <dbReference type="ChEBI" id="CHEBI:30013"/>
        <dbReference type="ChEBI" id="CHEBI:30616"/>
        <dbReference type="ChEBI" id="CHEBI:61977"/>
        <dbReference type="ChEBI" id="CHEBI:456216"/>
        <dbReference type="EC" id="2.7.11.22"/>
    </reaction>
</comment>
<dbReference type="HOGENOM" id="CLU_000288_181_1_1"/>
<dbReference type="EMBL" id="JMKJ01000110">
    <property type="protein sequence ID" value="KGG52239.1"/>
    <property type="molecule type" value="Genomic_DNA"/>
</dbReference>
<proteinExistence type="inferred from homology"/>
<dbReference type="InterPro" id="IPR011009">
    <property type="entry name" value="Kinase-like_dom_sf"/>
</dbReference>
<keyword evidence="5" id="KW-0808">Transferase</keyword>
<dbReference type="GO" id="GO:0004693">
    <property type="term" value="F:cyclin-dependent protein serine/threonine kinase activity"/>
    <property type="evidence" value="ECO:0007669"/>
    <property type="project" value="UniProtKB-EC"/>
</dbReference>
<keyword evidence="9" id="KW-0539">Nucleus</keyword>
<evidence type="ECO:0000256" key="1">
    <source>
        <dbReference type="ARBA" id="ARBA00004123"/>
    </source>
</evidence>
<dbReference type="EC" id="2.7.11.22" evidence="3"/>
<evidence type="ECO:0000256" key="9">
    <source>
        <dbReference type="ARBA" id="ARBA00023242"/>
    </source>
</evidence>
<dbReference type="Gene3D" id="3.30.200.20">
    <property type="entry name" value="Phosphorylase Kinase, domain 1"/>
    <property type="match status" value="1"/>
</dbReference>
<keyword evidence="8" id="KW-0067">ATP-binding</keyword>
<organism evidence="13 14">
    <name type="scientific">Mitosporidium daphniae</name>
    <dbReference type="NCBI Taxonomy" id="1485682"/>
    <lineage>
        <taxon>Eukaryota</taxon>
        <taxon>Fungi</taxon>
        <taxon>Fungi incertae sedis</taxon>
        <taxon>Microsporidia</taxon>
        <taxon>Mitosporidium</taxon>
    </lineage>
</organism>
<evidence type="ECO:0000259" key="12">
    <source>
        <dbReference type="PROSITE" id="PS50011"/>
    </source>
</evidence>
<dbReference type="OrthoDB" id="1732493at2759"/>
<gene>
    <name evidence="13" type="ORF">DI09_19p210</name>
</gene>
<protein>
    <recommendedName>
        <fullName evidence="3">cyclin-dependent kinase</fullName>
        <ecNumber evidence="3">2.7.11.22</ecNumber>
    </recommendedName>
</protein>
<dbReference type="PROSITE" id="PS50011">
    <property type="entry name" value="PROTEIN_KINASE_DOM"/>
    <property type="match status" value="1"/>
</dbReference>
<dbReference type="Pfam" id="PF00069">
    <property type="entry name" value="Pkinase"/>
    <property type="match status" value="1"/>
</dbReference>
<evidence type="ECO:0000256" key="6">
    <source>
        <dbReference type="ARBA" id="ARBA00022741"/>
    </source>
</evidence>
<evidence type="ECO:0000256" key="5">
    <source>
        <dbReference type="ARBA" id="ARBA00022679"/>
    </source>
</evidence>
<evidence type="ECO:0000313" key="14">
    <source>
        <dbReference type="Proteomes" id="UP000029725"/>
    </source>
</evidence>
<dbReference type="GO" id="GO:0005524">
    <property type="term" value="F:ATP binding"/>
    <property type="evidence" value="ECO:0007669"/>
    <property type="project" value="UniProtKB-KW"/>
</dbReference>
<dbReference type="InterPro" id="IPR050108">
    <property type="entry name" value="CDK"/>
</dbReference>
<reference evidence="13 14" key="1">
    <citation type="submission" date="2014-04" db="EMBL/GenBank/DDBJ databases">
        <title>A new species of microsporidia sheds light on the evolution of extreme parasitism.</title>
        <authorList>
            <person name="Haag K.L."/>
            <person name="James T.Y."/>
            <person name="Larsson R."/>
            <person name="Schaer T.M."/>
            <person name="Refardt D."/>
            <person name="Pombert J.-F."/>
            <person name="Ebert D."/>
        </authorList>
    </citation>
    <scope>NUCLEOTIDE SEQUENCE [LARGE SCALE GENOMIC DNA]</scope>
    <source>
        <strain evidence="13 14">UGP3</strain>
        <tissue evidence="13">Spores</tissue>
    </source>
</reference>
<keyword evidence="6" id="KW-0547">Nucleotide-binding</keyword>
<feature type="domain" description="Protein kinase" evidence="12">
    <location>
        <begin position="11"/>
        <end position="308"/>
    </location>
</feature>
<comment type="subcellular location">
    <subcellularLocation>
        <location evidence="1">Nucleus</location>
    </subcellularLocation>
</comment>
<dbReference type="AlphaFoldDB" id="A0A098VTS8"/>
<dbReference type="Proteomes" id="UP000029725">
    <property type="component" value="Unassembled WGS sequence"/>
</dbReference>
<dbReference type="GO" id="GO:0007346">
    <property type="term" value="P:regulation of mitotic cell cycle"/>
    <property type="evidence" value="ECO:0007669"/>
    <property type="project" value="TreeGrafter"/>
</dbReference>
<dbReference type="VEuPathDB" id="MicrosporidiaDB:DI09_19p210"/>